<organism evidence="1 2">
    <name type="scientific">Trametes coccinea (strain BRFM310)</name>
    <name type="common">Pycnoporus coccineus</name>
    <dbReference type="NCBI Taxonomy" id="1353009"/>
    <lineage>
        <taxon>Eukaryota</taxon>
        <taxon>Fungi</taxon>
        <taxon>Dikarya</taxon>
        <taxon>Basidiomycota</taxon>
        <taxon>Agaricomycotina</taxon>
        <taxon>Agaricomycetes</taxon>
        <taxon>Polyporales</taxon>
        <taxon>Polyporaceae</taxon>
        <taxon>Trametes</taxon>
    </lineage>
</organism>
<dbReference type="OrthoDB" id="3261690at2759"/>
<reference evidence="1 2" key="1">
    <citation type="journal article" date="2015" name="Biotechnol. Biofuels">
        <title>Enhanced degradation of softwood versus hardwood by the white-rot fungus Pycnoporus coccineus.</title>
        <authorList>
            <person name="Couturier M."/>
            <person name="Navarro D."/>
            <person name="Chevret D."/>
            <person name="Henrissat B."/>
            <person name="Piumi F."/>
            <person name="Ruiz-Duenas F.J."/>
            <person name="Martinez A.T."/>
            <person name="Grigoriev I.V."/>
            <person name="Riley R."/>
            <person name="Lipzen A."/>
            <person name="Berrin J.G."/>
            <person name="Master E.R."/>
            <person name="Rosso M.N."/>
        </authorList>
    </citation>
    <scope>NUCLEOTIDE SEQUENCE [LARGE SCALE GENOMIC DNA]</scope>
    <source>
        <strain evidence="1 2">BRFM310</strain>
    </source>
</reference>
<evidence type="ECO:0000313" key="1">
    <source>
        <dbReference type="EMBL" id="OSC96287.1"/>
    </source>
</evidence>
<keyword evidence="2" id="KW-1185">Reference proteome</keyword>
<protein>
    <submittedName>
        <fullName evidence="1">Uncharacterized protein</fullName>
    </submittedName>
</protein>
<dbReference type="Proteomes" id="UP000193067">
    <property type="component" value="Unassembled WGS sequence"/>
</dbReference>
<evidence type="ECO:0000313" key="2">
    <source>
        <dbReference type="Proteomes" id="UP000193067"/>
    </source>
</evidence>
<dbReference type="EMBL" id="KZ084195">
    <property type="protein sequence ID" value="OSC96287.1"/>
    <property type="molecule type" value="Genomic_DNA"/>
</dbReference>
<name>A0A1Y2I581_TRAC3</name>
<proteinExistence type="predicted"/>
<gene>
    <name evidence="1" type="ORF">PYCCODRAFT_1472752</name>
</gene>
<accession>A0A1Y2I581</accession>
<dbReference type="AlphaFoldDB" id="A0A1Y2I581"/>
<sequence>MRYPDEILPHIQLGIPDLVARGKAALDAGYSDDFVSLMVAGRAMSNDEEHRVFVSGYQNVEPARMEDCVLTGDFDSLIGFTPRLALRVPLSIYPVPSFKHTLRNPVHVSIPVHNGDGAAPTLVPAHHLGNICIATFGTRAQVRVLFPKIRAEGGTPKVTQTDLATLYD</sequence>
<dbReference type="STRING" id="1353009.A0A1Y2I581"/>